<dbReference type="InterPro" id="IPR032710">
    <property type="entry name" value="NTF2-like_dom_sf"/>
</dbReference>
<evidence type="ECO:0000259" key="1">
    <source>
        <dbReference type="Pfam" id="PF13577"/>
    </source>
</evidence>
<proteinExistence type="predicted"/>
<sequence length="173" mass="19022">MTSSQTADNRAIEALAQRVDCLEAQDAARRVLSRYMSLCDVPAPTDAREGELEALFADDAVWEGAGAEYVATFGRHVGPAAIGAFVRSYLPPSPHFVRNVHFLTSESLQAEAGIVRGHWIMQQVSVYRDGLSELISARLAVEFVQRDGICCIQHFRTERLSCLPQSAAQEVTQ</sequence>
<dbReference type="Proteomes" id="UP001162811">
    <property type="component" value="Unassembled WGS sequence"/>
</dbReference>
<evidence type="ECO:0000313" key="2">
    <source>
        <dbReference type="EMBL" id="MCO5397625.1"/>
    </source>
</evidence>
<feature type="domain" description="SnoaL-like" evidence="1">
    <location>
        <begin position="22"/>
        <end position="153"/>
    </location>
</feature>
<dbReference type="Pfam" id="PF13577">
    <property type="entry name" value="SnoaL_4"/>
    <property type="match status" value="1"/>
</dbReference>
<gene>
    <name evidence="2" type="ORF">NG900_05350</name>
</gene>
<dbReference type="RefSeq" id="WP_252677569.1">
    <property type="nucleotide sequence ID" value="NZ_JAMXHT010000002.1"/>
</dbReference>
<dbReference type="Gene3D" id="3.10.450.50">
    <property type="match status" value="1"/>
</dbReference>
<dbReference type="CDD" id="cd00531">
    <property type="entry name" value="NTF2_like"/>
    <property type="match status" value="1"/>
</dbReference>
<dbReference type="EMBL" id="JAMXHT010000002">
    <property type="protein sequence ID" value="MCO5397625.1"/>
    <property type="molecule type" value="Genomic_DNA"/>
</dbReference>
<keyword evidence="3" id="KW-1185">Reference proteome</keyword>
<dbReference type="SUPFAM" id="SSF54427">
    <property type="entry name" value="NTF2-like"/>
    <property type="match status" value="1"/>
</dbReference>
<reference evidence="2" key="1">
    <citation type="submission" date="2022-06" db="EMBL/GenBank/DDBJ databases">
        <authorList>
            <person name="Lu C.-H."/>
        </authorList>
    </citation>
    <scope>NUCLEOTIDE SEQUENCE</scope>
    <source>
        <strain evidence="2">21MJYT02-11</strain>
    </source>
</reference>
<comment type="caution">
    <text evidence="2">The sequence shown here is derived from an EMBL/GenBank/DDBJ whole genome shotgun (WGS) entry which is preliminary data.</text>
</comment>
<protein>
    <submittedName>
        <fullName evidence="2">Nuclear transport factor 2 family protein</fullName>
    </submittedName>
</protein>
<accession>A0ABT1AGU7</accession>
<dbReference type="InterPro" id="IPR037401">
    <property type="entry name" value="SnoaL-like"/>
</dbReference>
<evidence type="ECO:0000313" key="3">
    <source>
        <dbReference type="Proteomes" id="UP001162811"/>
    </source>
</evidence>
<name>A0ABT1AGU7_9RALS</name>
<reference evidence="2" key="2">
    <citation type="journal article" date="2023" name="Front. Microbiol.">
        <title>Ralstonia chuxiongensis sp. nov., Ralstonia mojiangensis sp. nov., and Ralstonia soli sp. nov., isolated from tobacco fields, are three novel species in the family Burkholderiaceae.</title>
        <authorList>
            <person name="Lu C.H."/>
            <person name="Zhang Y.Y."/>
            <person name="Jiang N."/>
            <person name="Chen W."/>
            <person name="Shao X."/>
            <person name="Zhao Z.M."/>
            <person name="Lu W.L."/>
            <person name="Hu X."/>
            <person name="Xi Y.X."/>
            <person name="Zou S.Y."/>
            <person name="Wei Q.J."/>
            <person name="Lin Z.L."/>
            <person name="Gong L."/>
            <person name="Gai X.T."/>
            <person name="Zhang L.Q."/>
            <person name="Li J.Y."/>
            <person name="Jin Y."/>
            <person name="Xia Z.Y."/>
        </authorList>
    </citation>
    <scope>NUCLEOTIDE SEQUENCE</scope>
    <source>
        <strain evidence="2">21MJYT02-11</strain>
    </source>
</reference>
<organism evidence="2 3">
    <name type="scientific">Ralstonia soli</name>
    <dbReference type="NCBI Taxonomy" id="2953896"/>
    <lineage>
        <taxon>Bacteria</taxon>
        <taxon>Pseudomonadati</taxon>
        <taxon>Pseudomonadota</taxon>
        <taxon>Betaproteobacteria</taxon>
        <taxon>Burkholderiales</taxon>
        <taxon>Burkholderiaceae</taxon>
        <taxon>Ralstonia</taxon>
    </lineage>
</organism>